<evidence type="ECO:0000313" key="2">
    <source>
        <dbReference type="Proteomes" id="UP001469553"/>
    </source>
</evidence>
<comment type="caution">
    <text evidence="1">The sequence shown here is derived from an EMBL/GenBank/DDBJ whole genome shotgun (WGS) entry which is preliminary data.</text>
</comment>
<sequence length="155" mass="17984">MFFFYTSGPREPIYTESAAHAVALLDTFVTLSLPESHISKHTRVQAQFDMGIKLSILVKSRRNPTLPPLRHGCDRNLVYEFKNLAGSCSKALQKCIHSLNKYVWALPTRHHTLYRCKWTCLQLQEAPKATNQLTDRWKLKKGDIEENKKKRNQED</sequence>
<name>A0ABV0Z0D8_9TELE</name>
<keyword evidence="2" id="KW-1185">Reference proteome</keyword>
<accession>A0ABV0Z0D8</accession>
<dbReference type="EMBL" id="JAHRIP010047766">
    <property type="protein sequence ID" value="MEQ2299101.1"/>
    <property type="molecule type" value="Genomic_DNA"/>
</dbReference>
<gene>
    <name evidence="1" type="ORF">AMECASPLE_012016</name>
</gene>
<organism evidence="1 2">
    <name type="scientific">Ameca splendens</name>
    <dbReference type="NCBI Taxonomy" id="208324"/>
    <lineage>
        <taxon>Eukaryota</taxon>
        <taxon>Metazoa</taxon>
        <taxon>Chordata</taxon>
        <taxon>Craniata</taxon>
        <taxon>Vertebrata</taxon>
        <taxon>Euteleostomi</taxon>
        <taxon>Actinopterygii</taxon>
        <taxon>Neopterygii</taxon>
        <taxon>Teleostei</taxon>
        <taxon>Neoteleostei</taxon>
        <taxon>Acanthomorphata</taxon>
        <taxon>Ovalentaria</taxon>
        <taxon>Atherinomorphae</taxon>
        <taxon>Cyprinodontiformes</taxon>
        <taxon>Goodeidae</taxon>
        <taxon>Ameca</taxon>
    </lineage>
</organism>
<reference evidence="1 2" key="1">
    <citation type="submission" date="2021-06" db="EMBL/GenBank/DDBJ databases">
        <authorList>
            <person name="Palmer J.M."/>
        </authorList>
    </citation>
    <scope>NUCLEOTIDE SEQUENCE [LARGE SCALE GENOMIC DNA]</scope>
    <source>
        <strain evidence="1 2">AS_MEX2019</strain>
        <tissue evidence="1">Muscle</tissue>
    </source>
</reference>
<proteinExistence type="predicted"/>
<evidence type="ECO:0000313" key="1">
    <source>
        <dbReference type="EMBL" id="MEQ2299101.1"/>
    </source>
</evidence>
<protein>
    <submittedName>
        <fullName evidence="1">Uncharacterized protein</fullName>
    </submittedName>
</protein>
<dbReference type="Proteomes" id="UP001469553">
    <property type="component" value="Unassembled WGS sequence"/>
</dbReference>